<keyword evidence="3" id="KW-0378">Hydrolase</keyword>
<evidence type="ECO:0000259" key="2">
    <source>
        <dbReference type="Pfam" id="PF01551"/>
    </source>
</evidence>
<dbReference type="InterPro" id="IPR016047">
    <property type="entry name" value="M23ase_b-sheet_dom"/>
</dbReference>
<feature type="transmembrane region" description="Helical" evidence="1">
    <location>
        <begin position="25"/>
        <end position="46"/>
    </location>
</feature>
<reference evidence="3 4" key="1">
    <citation type="submission" date="2016-11" db="EMBL/GenBank/DDBJ databases">
        <authorList>
            <person name="Jaros S."/>
            <person name="Januszkiewicz K."/>
            <person name="Wedrychowicz H."/>
        </authorList>
    </citation>
    <scope>NUCLEOTIDE SEQUENCE [LARGE SCALE GENOMIC DNA]</scope>
    <source>
        <strain evidence="3 4">DSM 9705</strain>
    </source>
</reference>
<dbReference type="Pfam" id="PF01551">
    <property type="entry name" value="Peptidase_M23"/>
    <property type="match status" value="1"/>
</dbReference>
<keyword evidence="1" id="KW-0472">Membrane</keyword>
<feature type="domain" description="M23ase beta-sheet core" evidence="2">
    <location>
        <begin position="218"/>
        <end position="312"/>
    </location>
</feature>
<dbReference type="InterPro" id="IPR050570">
    <property type="entry name" value="Cell_wall_metabolism_enzyme"/>
</dbReference>
<dbReference type="SUPFAM" id="SSF51261">
    <property type="entry name" value="Duplicated hybrid motif"/>
    <property type="match status" value="1"/>
</dbReference>
<dbReference type="PANTHER" id="PTHR21666">
    <property type="entry name" value="PEPTIDASE-RELATED"/>
    <property type="match status" value="1"/>
</dbReference>
<evidence type="ECO:0000256" key="1">
    <source>
        <dbReference type="SAM" id="Phobius"/>
    </source>
</evidence>
<dbReference type="RefSeq" id="WP_073376423.1">
    <property type="nucleotide sequence ID" value="NZ_FQXS01000014.1"/>
</dbReference>
<keyword evidence="1" id="KW-1133">Transmembrane helix</keyword>
<organism evidence="3 4">
    <name type="scientific">Desulfofustis glycolicus DSM 9705</name>
    <dbReference type="NCBI Taxonomy" id="1121409"/>
    <lineage>
        <taxon>Bacteria</taxon>
        <taxon>Pseudomonadati</taxon>
        <taxon>Thermodesulfobacteriota</taxon>
        <taxon>Desulfobulbia</taxon>
        <taxon>Desulfobulbales</taxon>
        <taxon>Desulfocapsaceae</taxon>
        <taxon>Desulfofustis</taxon>
    </lineage>
</organism>
<dbReference type="AlphaFoldDB" id="A0A1M5WS42"/>
<dbReference type="GO" id="GO:0004222">
    <property type="term" value="F:metalloendopeptidase activity"/>
    <property type="evidence" value="ECO:0007669"/>
    <property type="project" value="TreeGrafter"/>
</dbReference>
<accession>A0A1M5WS42</accession>
<proteinExistence type="predicted"/>
<dbReference type="Proteomes" id="UP000184139">
    <property type="component" value="Unassembled WGS sequence"/>
</dbReference>
<evidence type="ECO:0000313" key="3">
    <source>
        <dbReference type="EMBL" id="SHH89853.1"/>
    </source>
</evidence>
<evidence type="ECO:0000313" key="4">
    <source>
        <dbReference type="Proteomes" id="UP000184139"/>
    </source>
</evidence>
<dbReference type="PANTHER" id="PTHR21666:SF270">
    <property type="entry name" value="MUREIN HYDROLASE ACTIVATOR ENVC"/>
    <property type="match status" value="1"/>
</dbReference>
<name>A0A1M5WS42_9BACT</name>
<keyword evidence="1" id="KW-0812">Transmembrane</keyword>
<dbReference type="InterPro" id="IPR011055">
    <property type="entry name" value="Dup_hybrid_motif"/>
</dbReference>
<protein>
    <submittedName>
        <fullName evidence="3">Murein DD-endopeptidase MepM and murein hydrolase activator NlpD, contain LysM domain</fullName>
    </submittedName>
</protein>
<keyword evidence="4" id="KW-1185">Reference proteome</keyword>
<sequence>MNDRYHIIVTGENGRSSSFQVSKKGALLSLSSAIILLLGVCVFGYFTTGSYLSNKLLTKKTHSLQTRLTTSEQTTKDYLQQIADLKQAHQTELLALIEEQQDTLADQKMSFDLENTNLQLENLRLMNTAVSDLNQRSELIETVMHTIGVKIKDGASGAEEGSGGPYVPADETSYDDLLKKVDDYLEAVRLMPLGRPASGSISSAYGKRTDPINGKNAFHEGVDIRGERGEKVFATAAGTVSKAFKNGGYGNYVEVDHGNGYRTVYAHLQNYLVKPGERVEQGQVIGQIGDTGRSTGAHLHYEIRLGNKPINPTKFMKVADITQTAKAKQK</sequence>
<dbReference type="STRING" id="1121409.SAMN02745124_02460"/>
<dbReference type="OrthoDB" id="9815245at2"/>
<dbReference type="CDD" id="cd12797">
    <property type="entry name" value="M23_peptidase"/>
    <property type="match status" value="1"/>
</dbReference>
<dbReference type="Gene3D" id="2.70.70.10">
    <property type="entry name" value="Glucose Permease (Domain IIA)"/>
    <property type="match status" value="1"/>
</dbReference>
<gene>
    <name evidence="3" type="ORF">SAMN02745124_02460</name>
</gene>
<dbReference type="FunFam" id="2.70.70.10:FF:000006">
    <property type="entry name" value="M23 family peptidase"/>
    <property type="match status" value="1"/>
</dbReference>
<dbReference type="EMBL" id="FQXS01000014">
    <property type="protein sequence ID" value="SHH89853.1"/>
    <property type="molecule type" value="Genomic_DNA"/>
</dbReference>